<reference evidence="6 7" key="1">
    <citation type="journal article" date="2016" name="Nat. Commun.">
        <title>Thousands of microbial genomes shed light on interconnected biogeochemical processes in an aquifer system.</title>
        <authorList>
            <person name="Anantharaman K."/>
            <person name="Brown C.T."/>
            <person name="Hug L.A."/>
            <person name="Sharon I."/>
            <person name="Castelle C.J."/>
            <person name="Probst A.J."/>
            <person name="Thomas B.C."/>
            <person name="Singh A."/>
            <person name="Wilkins M.J."/>
            <person name="Karaoz U."/>
            <person name="Brodie E.L."/>
            <person name="Williams K.H."/>
            <person name="Hubbard S.S."/>
            <person name="Banfield J.F."/>
        </authorList>
    </citation>
    <scope>NUCLEOTIDE SEQUENCE [LARGE SCALE GENOMIC DNA]</scope>
</reference>
<evidence type="ECO:0000256" key="4">
    <source>
        <dbReference type="RuleBase" id="RU003694"/>
    </source>
</evidence>
<dbReference type="Gene3D" id="3.40.47.10">
    <property type="match status" value="1"/>
</dbReference>
<dbReference type="PROSITE" id="PS00606">
    <property type="entry name" value="KS3_1"/>
    <property type="match status" value="1"/>
</dbReference>
<dbReference type="STRING" id="1817772.A2527_00965"/>
<dbReference type="CDD" id="cd00834">
    <property type="entry name" value="KAS_I_II"/>
    <property type="match status" value="1"/>
</dbReference>
<protein>
    <recommendedName>
        <fullName evidence="5">Ketosynthase family 3 (KS3) domain-containing protein</fullName>
    </recommendedName>
</protein>
<dbReference type="InterPro" id="IPR000794">
    <property type="entry name" value="Beta-ketoacyl_synthase"/>
</dbReference>
<name>A0A1F6G9K0_9PROT</name>
<sequence>MKRVVITGLGVVSPLGCEREEFFTNLLEGRSGVEQITSFDCSGLRSNLGGIVKGFEPGRYLTPEEQIKTGLSAQYAIAATAQALEQSGLLQNGVAPRDIGVSLGTTMGEAQVTYQIDQVAALKGIDQVPGQLYLQRPPGAMATSLARKFGFGGPNNMIPTACAAGNYAIGNSFDLIQSGRVKAMVTGGADCLSISAVYGFNRLNSLTPDQVRPFDRNRKGILVGEGAGILVLEEYEQALARGAKIIAEVLGYGISCSTYHMITPDPQARGAVSAINKALQRAGVDKNHIGYISAHGTGTLANDKAETKAIKQVFGDRAGEIPISSIKSMLGHMMGAASAVEALTCALVVQRQLVPPTINYQDPDPECDLDYVPNYARKAEVDYALSNAYAFGANDSTVLIGKFQERRQ</sequence>
<gene>
    <name evidence="6" type="ORF">A2527_00965</name>
</gene>
<evidence type="ECO:0000313" key="6">
    <source>
        <dbReference type="EMBL" id="OGG94786.1"/>
    </source>
</evidence>
<keyword evidence="3 4" id="KW-0808">Transferase</keyword>
<dbReference type="NCBIfam" id="NF005589">
    <property type="entry name" value="PRK07314.1"/>
    <property type="match status" value="1"/>
</dbReference>
<dbReference type="InterPro" id="IPR020841">
    <property type="entry name" value="PKS_Beta-ketoAc_synthase_dom"/>
</dbReference>
<dbReference type="GO" id="GO:0004315">
    <property type="term" value="F:3-oxoacyl-[acyl-carrier-protein] synthase activity"/>
    <property type="evidence" value="ECO:0007669"/>
    <property type="project" value="InterPro"/>
</dbReference>
<comment type="similarity">
    <text evidence="2 4">Belongs to the thiolase-like superfamily. Beta-ketoacyl-ACP synthases family.</text>
</comment>
<dbReference type="InterPro" id="IPR014031">
    <property type="entry name" value="Ketoacyl_synth_C"/>
</dbReference>
<evidence type="ECO:0000313" key="7">
    <source>
        <dbReference type="Proteomes" id="UP000178449"/>
    </source>
</evidence>
<comment type="caution">
    <text evidence="6">The sequence shown here is derived from an EMBL/GenBank/DDBJ whole genome shotgun (WGS) entry which is preliminary data.</text>
</comment>
<evidence type="ECO:0000256" key="1">
    <source>
        <dbReference type="ARBA" id="ARBA00005194"/>
    </source>
</evidence>
<dbReference type="PANTHER" id="PTHR11712">
    <property type="entry name" value="POLYKETIDE SYNTHASE-RELATED"/>
    <property type="match status" value="1"/>
</dbReference>
<proteinExistence type="inferred from homology"/>
<dbReference type="Pfam" id="PF02801">
    <property type="entry name" value="Ketoacyl-synt_C"/>
    <property type="match status" value="1"/>
</dbReference>
<dbReference type="InterPro" id="IPR016039">
    <property type="entry name" value="Thiolase-like"/>
</dbReference>
<dbReference type="Pfam" id="PF00109">
    <property type="entry name" value="ketoacyl-synt"/>
    <property type="match status" value="1"/>
</dbReference>
<comment type="pathway">
    <text evidence="1">Lipid metabolism; fatty acid biosynthesis.</text>
</comment>
<dbReference type="SMART" id="SM00825">
    <property type="entry name" value="PKS_KS"/>
    <property type="match status" value="1"/>
</dbReference>
<dbReference type="Proteomes" id="UP000178449">
    <property type="component" value="Unassembled WGS sequence"/>
</dbReference>
<dbReference type="InterPro" id="IPR018201">
    <property type="entry name" value="Ketoacyl_synth_AS"/>
</dbReference>
<organism evidence="6 7">
    <name type="scientific">Candidatus Lambdaproteobacteria bacterium RIFOXYD2_FULL_50_16</name>
    <dbReference type="NCBI Taxonomy" id="1817772"/>
    <lineage>
        <taxon>Bacteria</taxon>
        <taxon>Pseudomonadati</taxon>
        <taxon>Pseudomonadota</taxon>
        <taxon>Candidatus Lambdaproteobacteria</taxon>
    </lineage>
</organism>
<dbReference type="PANTHER" id="PTHR11712:SF336">
    <property type="entry name" value="3-OXOACYL-[ACYL-CARRIER-PROTEIN] SYNTHASE, MITOCHONDRIAL"/>
    <property type="match status" value="1"/>
</dbReference>
<dbReference type="EMBL" id="MFNE01000034">
    <property type="protein sequence ID" value="OGG94786.1"/>
    <property type="molecule type" value="Genomic_DNA"/>
</dbReference>
<dbReference type="PROSITE" id="PS52004">
    <property type="entry name" value="KS3_2"/>
    <property type="match status" value="1"/>
</dbReference>
<feature type="domain" description="Ketosynthase family 3 (KS3)" evidence="5">
    <location>
        <begin position="1"/>
        <end position="402"/>
    </location>
</feature>
<dbReference type="AlphaFoldDB" id="A0A1F6G9K0"/>
<dbReference type="InterPro" id="IPR014030">
    <property type="entry name" value="Ketoacyl_synth_N"/>
</dbReference>
<dbReference type="SUPFAM" id="SSF53901">
    <property type="entry name" value="Thiolase-like"/>
    <property type="match status" value="2"/>
</dbReference>
<accession>A0A1F6G9K0</accession>
<evidence type="ECO:0000256" key="2">
    <source>
        <dbReference type="ARBA" id="ARBA00008467"/>
    </source>
</evidence>
<dbReference type="GO" id="GO:0006633">
    <property type="term" value="P:fatty acid biosynthetic process"/>
    <property type="evidence" value="ECO:0007669"/>
    <property type="project" value="InterPro"/>
</dbReference>
<evidence type="ECO:0000256" key="3">
    <source>
        <dbReference type="ARBA" id="ARBA00022679"/>
    </source>
</evidence>
<evidence type="ECO:0000259" key="5">
    <source>
        <dbReference type="PROSITE" id="PS52004"/>
    </source>
</evidence>